<feature type="compositionally biased region" description="Basic residues" evidence="2">
    <location>
        <begin position="96"/>
        <end position="114"/>
    </location>
</feature>
<dbReference type="EMBL" id="JANPWB010000014">
    <property type="protein sequence ID" value="KAJ1102222.1"/>
    <property type="molecule type" value="Genomic_DNA"/>
</dbReference>
<proteinExistence type="inferred from homology"/>
<evidence type="ECO:0008006" key="5">
    <source>
        <dbReference type="Google" id="ProtNLM"/>
    </source>
</evidence>
<evidence type="ECO:0000313" key="3">
    <source>
        <dbReference type="EMBL" id="KAJ1102222.1"/>
    </source>
</evidence>
<dbReference type="PANTHER" id="PTHR14581:SF4">
    <property type="entry name" value="PROLINE-RICH PROTEIN 15"/>
    <property type="match status" value="1"/>
</dbReference>
<name>A0AAV7MFA9_PLEWA</name>
<evidence type="ECO:0000256" key="1">
    <source>
        <dbReference type="ARBA" id="ARBA00010096"/>
    </source>
</evidence>
<dbReference type="AlphaFoldDB" id="A0AAV7MFA9"/>
<comment type="similarity">
    <text evidence="1">Belongs to the PRR15 family.</text>
</comment>
<sequence>MADSATAKGGNPGWWKALTVRKKPKEVAVYPSGGSLDQADPSAERTFSGTGGGVAVGSATGPGASPRSRENQPPNPQPGQVGDAQADKLFSEKSGRRNLKISRSGRFKEKRKVRAGLPESPKFFEANPNEDRQ</sequence>
<reference evidence="3" key="1">
    <citation type="journal article" date="2022" name="bioRxiv">
        <title>Sequencing and chromosome-scale assembly of the giantPleurodeles waltlgenome.</title>
        <authorList>
            <person name="Brown T."/>
            <person name="Elewa A."/>
            <person name="Iarovenko S."/>
            <person name="Subramanian E."/>
            <person name="Araus A.J."/>
            <person name="Petzold A."/>
            <person name="Susuki M."/>
            <person name="Suzuki K.-i.T."/>
            <person name="Hayashi T."/>
            <person name="Toyoda A."/>
            <person name="Oliveira C."/>
            <person name="Osipova E."/>
            <person name="Leigh N.D."/>
            <person name="Simon A."/>
            <person name="Yun M.H."/>
        </authorList>
    </citation>
    <scope>NUCLEOTIDE SEQUENCE</scope>
    <source>
        <strain evidence="3">20211129_DDA</strain>
        <tissue evidence="3">Liver</tissue>
    </source>
</reference>
<evidence type="ECO:0000313" key="4">
    <source>
        <dbReference type="Proteomes" id="UP001066276"/>
    </source>
</evidence>
<evidence type="ECO:0000256" key="2">
    <source>
        <dbReference type="SAM" id="MobiDB-lite"/>
    </source>
</evidence>
<protein>
    <recommendedName>
        <fullName evidence="5">Proline-rich protein 15</fullName>
    </recommendedName>
</protein>
<dbReference type="InterPro" id="IPR028237">
    <property type="entry name" value="PRR15"/>
</dbReference>
<feature type="compositionally biased region" description="Basic and acidic residues" evidence="2">
    <location>
        <begin position="85"/>
        <end position="95"/>
    </location>
</feature>
<dbReference type="Proteomes" id="UP001066276">
    <property type="component" value="Chromosome 10"/>
</dbReference>
<dbReference type="Pfam" id="PF15321">
    <property type="entry name" value="ATAD4"/>
    <property type="match status" value="1"/>
</dbReference>
<dbReference type="PANTHER" id="PTHR14581">
    <property type="match status" value="1"/>
</dbReference>
<keyword evidence="4" id="KW-1185">Reference proteome</keyword>
<feature type="region of interest" description="Disordered" evidence="2">
    <location>
        <begin position="30"/>
        <end position="133"/>
    </location>
</feature>
<comment type="caution">
    <text evidence="3">The sequence shown here is derived from an EMBL/GenBank/DDBJ whole genome shotgun (WGS) entry which is preliminary data.</text>
</comment>
<organism evidence="3 4">
    <name type="scientific">Pleurodeles waltl</name>
    <name type="common">Iberian ribbed newt</name>
    <dbReference type="NCBI Taxonomy" id="8319"/>
    <lineage>
        <taxon>Eukaryota</taxon>
        <taxon>Metazoa</taxon>
        <taxon>Chordata</taxon>
        <taxon>Craniata</taxon>
        <taxon>Vertebrata</taxon>
        <taxon>Euteleostomi</taxon>
        <taxon>Amphibia</taxon>
        <taxon>Batrachia</taxon>
        <taxon>Caudata</taxon>
        <taxon>Salamandroidea</taxon>
        <taxon>Salamandridae</taxon>
        <taxon>Pleurodelinae</taxon>
        <taxon>Pleurodeles</taxon>
    </lineage>
</organism>
<feature type="compositionally biased region" description="Low complexity" evidence="2">
    <location>
        <begin position="56"/>
        <end position="66"/>
    </location>
</feature>
<accession>A0AAV7MFA9</accession>
<gene>
    <name evidence="3" type="ORF">NDU88_007274</name>
</gene>